<dbReference type="InterPro" id="IPR051609">
    <property type="entry name" value="NmrA/Isoflavone_reductase-like"/>
</dbReference>
<evidence type="ECO:0000313" key="6">
    <source>
        <dbReference type="Proteomes" id="UP000075230"/>
    </source>
</evidence>
<reference evidence="6" key="2">
    <citation type="submission" date="2016-02" db="EMBL/GenBank/DDBJ databases">
        <title>Genome sequencing of Aspergillus luchuensis NBRC 4314.</title>
        <authorList>
            <person name="Yamada O."/>
        </authorList>
    </citation>
    <scope>NUCLEOTIDE SEQUENCE [LARGE SCALE GENOMIC DNA]</scope>
    <source>
        <strain evidence="6">RIB 2604</strain>
    </source>
</reference>
<protein>
    <submittedName>
        <fullName evidence="5">Isoflavone reductase family protein</fullName>
    </submittedName>
</protein>
<dbReference type="EMBL" id="AP024425">
    <property type="protein sequence ID" value="BCR93699.1"/>
    <property type="molecule type" value="Genomic_DNA"/>
</dbReference>
<evidence type="ECO:0000313" key="4">
    <source>
        <dbReference type="EMBL" id="BCR93699.1"/>
    </source>
</evidence>
<organism evidence="5 6">
    <name type="scientific">Aspergillus kawachii</name>
    <name type="common">White koji mold</name>
    <name type="synonym">Aspergillus awamori var. kawachi</name>
    <dbReference type="NCBI Taxonomy" id="1069201"/>
    <lineage>
        <taxon>Eukaryota</taxon>
        <taxon>Fungi</taxon>
        <taxon>Dikarya</taxon>
        <taxon>Ascomycota</taxon>
        <taxon>Pezizomycotina</taxon>
        <taxon>Eurotiomycetes</taxon>
        <taxon>Eurotiomycetidae</taxon>
        <taxon>Eurotiales</taxon>
        <taxon>Aspergillaceae</taxon>
        <taxon>Aspergillus</taxon>
        <taxon>Aspergillus subgen. Circumdati</taxon>
    </lineage>
</organism>
<evidence type="ECO:0000313" key="5">
    <source>
        <dbReference type="EMBL" id="GAT23638.1"/>
    </source>
</evidence>
<dbReference type="Pfam" id="PF05368">
    <property type="entry name" value="NmrA"/>
    <property type="match status" value="1"/>
</dbReference>
<reference evidence="5 6" key="1">
    <citation type="journal article" date="2016" name="DNA Res.">
        <title>Genome sequence of Aspergillus luchuensis NBRC 4314.</title>
        <authorList>
            <person name="Yamada O."/>
            <person name="Machida M."/>
            <person name="Hosoyama A."/>
            <person name="Goto M."/>
            <person name="Takahashi T."/>
            <person name="Futagami T."/>
            <person name="Yamagata Y."/>
            <person name="Takeuchi M."/>
            <person name="Kobayashi T."/>
            <person name="Koike H."/>
            <person name="Abe K."/>
            <person name="Asai K."/>
            <person name="Arita M."/>
            <person name="Fujita N."/>
            <person name="Fukuda K."/>
            <person name="Higa K."/>
            <person name="Horikawa H."/>
            <person name="Ishikawa T."/>
            <person name="Jinno K."/>
            <person name="Kato Y."/>
            <person name="Kirimura K."/>
            <person name="Mizutani O."/>
            <person name="Nakasone K."/>
            <person name="Sano M."/>
            <person name="Shiraishi Y."/>
            <person name="Tsukahara M."/>
            <person name="Gomi K."/>
        </authorList>
    </citation>
    <scope>NUCLEOTIDE SEQUENCE [LARGE SCALE GENOMIC DNA]</scope>
    <source>
        <strain evidence="5 6">RIB 2604</strain>
    </source>
</reference>
<keyword evidence="7" id="KW-1185">Reference proteome</keyword>
<dbReference type="Proteomes" id="UP000075230">
    <property type="component" value="Unassembled WGS sequence"/>
</dbReference>
<dbReference type="GO" id="GO:0016491">
    <property type="term" value="F:oxidoreductase activity"/>
    <property type="evidence" value="ECO:0007669"/>
    <property type="project" value="UniProtKB-KW"/>
</dbReference>
<dbReference type="RefSeq" id="XP_041537465.1">
    <property type="nucleotide sequence ID" value="XM_041690601.1"/>
</dbReference>
<dbReference type="PANTHER" id="PTHR47706">
    <property type="entry name" value="NMRA-LIKE FAMILY PROTEIN"/>
    <property type="match status" value="1"/>
</dbReference>
<keyword evidence="1" id="KW-0521">NADP</keyword>
<dbReference type="InterPro" id="IPR008030">
    <property type="entry name" value="NmrA-like"/>
</dbReference>
<dbReference type="PANTHER" id="PTHR47706:SF9">
    <property type="entry name" value="NMRA-LIKE DOMAIN-CONTAINING PROTEIN-RELATED"/>
    <property type="match status" value="1"/>
</dbReference>
<evidence type="ECO:0000313" key="7">
    <source>
        <dbReference type="Proteomes" id="UP000661280"/>
    </source>
</evidence>
<evidence type="ECO:0000256" key="2">
    <source>
        <dbReference type="ARBA" id="ARBA00023002"/>
    </source>
</evidence>
<proteinExistence type="predicted"/>
<reference evidence="4" key="4">
    <citation type="submission" date="2021-02" db="EMBL/GenBank/DDBJ databases">
        <title>Aspergillus luchuensis mut. kawachii IFO 4304 genome sequence.</title>
        <authorList>
            <person name="Mori K."/>
            <person name="Kadooka C."/>
            <person name="Goto M."/>
            <person name="Futagami T."/>
        </authorList>
    </citation>
    <scope>NUCLEOTIDE SEQUENCE</scope>
    <source>
        <strain evidence="4">IFO 4308</strain>
    </source>
</reference>
<dbReference type="OrthoDB" id="9974981at2759"/>
<dbReference type="KEGG" id="aluc:AKAW2_10745S"/>
<name>A0A146FCR9_ASPKA</name>
<dbReference type="Proteomes" id="UP000661280">
    <property type="component" value="Chromosome 1"/>
</dbReference>
<dbReference type="AlphaFoldDB" id="A0A146FCR9"/>
<dbReference type="GeneID" id="64955024"/>
<gene>
    <name evidence="4" type="ORF">AKAW2_10745S</name>
    <name evidence="5" type="ORF">RIB2604_01707770</name>
</gene>
<dbReference type="VEuPathDB" id="FungiDB:ASPFODRAFT_42607"/>
<dbReference type="Gene3D" id="3.40.50.720">
    <property type="entry name" value="NAD(P)-binding Rossmann-like Domain"/>
    <property type="match status" value="1"/>
</dbReference>
<feature type="domain" description="NmrA-like" evidence="3">
    <location>
        <begin position="12"/>
        <end position="260"/>
    </location>
</feature>
<evidence type="ECO:0000259" key="3">
    <source>
        <dbReference type="Pfam" id="PF05368"/>
    </source>
</evidence>
<sequence>MASPQPTTLPIVAIAGATGHLGKHVASAFLTSNLRNRFSEIILLSRQGSHHNTTPPTDLLDDSPKLTIRTYTEDSIPSITRALQGATILINTIGPSGHSFKEKLLHAIPQSSIQVYFPSEFGVNHYVHDFPHREWDAKKKHMALAEQLLLLNTQDPSPKKVKICRVFCGLFLEDSIGPWFGFDTKRGRYECVGSSSSSSEVKVSFTSLGDVGRCVAALASLGRDEVPEVVHVAGDSRSVKEIAEVMGEFGGGEIDVVEIGLEGYKREVLEGMKESWDPAPFLRFLMGEGKIMHTARDGGGLGVDRELVNPGERLWKWETLRDLARREAGRPWGDYVWPPMKQ</sequence>
<dbReference type="InterPro" id="IPR036291">
    <property type="entry name" value="NAD(P)-bd_dom_sf"/>
</dbReference>
<evidence type="ECO:0000256" key="1">
    <source>
        <dbReference type="ARBA" id="ARBA00022857"/>
    </source>
</evidence>
<keyword evidence="2" id="KW-0560">Oxidoreductase</keyword>
<reference evidence="4" key="3">
    <citation type="submission" date="2021-01" db="EMBL/GenBank/DDBJ databases">
        <authorList>
            <consortium name="Aspergillus luchuensis mut. kawachii IFO 4304 genome sequencing consortium"/>
            <person name="Kazuki M."/>
            <person name="Futagami T."/>
        </authorList>
    </citation>
    <scope>NUCLEOTIDE SEQUENCE</scope>
    <source>
        <strain evidence="4">IFO 4308</strain>
    </source>
</reference>
<accession>A0A146FCR9</accession>
<dbReference type="Gene3D" id="3.90.25.10">
    <property type="entry name" value="UDP-galactose 4-epimerase, domain 1"/>
    <property type="match status" value="1"/>
</dbReference>
<dbReference type="SUPFAM" id="SSF51735">
    <property type="entry name" value="NAD(P)-binding Rossmann-fold domains"/>
    <property type="match status" value="1"/>
</dbReference>
<dbReference type="EMBL" id="BCWF01000017">
    <property type="protein sequence ID" value="GAT23638.1"/>
    <property type="molecule type" value="Genomic_DNA"/>
</dbReference>